<gene>
    <name evidence="2" type="ORF">soil367_02050</name>
</gene>
<dbReference type="InterPro" id="IPR002686">
    <property type="entry name" value="Transposase_17"/>
</dbReference>
<evidence type="ECO:0000259" key="1">
    <source>
        <dbReference type="SMART" id="SM01321"/>
    </source>
</evidence>
<organism evidence="2 3">
    <name type="scientific">Hydrocarboniclastica marina</name>
    <dbReference type="NCBI Taxonomy" id="2259620"/>
    <lineage>
        <taxon>Bacteria</taxon>
        <taxon>Pseudomonadati</taxon>
        <taxon>Pseudomonadota</taxon>
        <taxon>Gammaproteobacteria</taxon>
        <taxon>Alteromonadales</taxon>
        <taxon>Alteromonadaceae</taxon>
        <taxon>Hydrocarboniclastica</taxon>
    </lineage>
</organism>
<sequence length="326" mass="37067">MPKPRKTQVALSATPYYHCVSRCVRRAFLCGRDPLSGRDFSHRRGWIEARILKLTDSFAIDVCAYAVMSNHVHVVLHVDQALAESWSLDQVIDHWHGLFTGSFLSQRYCRGDAMGRAELSALHQQVEVWRGRLQDISWYMRCLNEVIARQANQEDNCTGRFWEGRFKCQALLDEKALAACLAYVDLNPVRAGMADTPEASEFTSIRQRILQRNTATGSQPVQLLPFAGNPREEMPKGLPFRLDDYLELVDWTGRQVRDDKRGAVAQDLPPILERLAIEPKHWLSMSLHFESRFKGLVGTAYAVKAACRQLGYRRNSGVSRCKALFG</sequence>
<name>A0A4P7XE02_9ALTE</name>
<dbReference type="RefSeq" id="WP_136546437.1">
    <property type="nucleotide sequence ID" value="NZ_CP031093.1"/>
</dbReference>
<dbReference type="PANTHER" id="PTHR34322">
    <property type="entry name" value="TRANSPOSASE, Y1_TNP DOMAIN-CONTAINING"/>
    <property type="match status" value="1"/>
</dbReference>
<dbReference type="PANTHER" id="PTHR34322:SF2">
    <property type="entry name" value="TRANSPOSASE IS200-LIKE DOMAIN-CONTAINING PROTEIN"/>
    <property type="match status" value="1"/>
</dbReference>
<dbReference type="EMBL" id="CP031093">
    <property type="protein sequence ID" value="QCF24835.1"/>
    <property type="molecule type" value="Genomic_DNA"/>
</dbReference>
<keyword evidence="3" id="KW-1185">Reference proteome</keyword>
<dbReference type="SMART" id="SM01321">
    <property type="entry name" value="Y1_Tnp"/>
    <property type="match status" value="1"/>
</dbReference>
<feature type="domain" description="Transposase IS200-like" evidence="1">
    <location>
        <begin position="12"/>
        <end position="187"/>
    </location>
</feature>
<dbReference type="GO" id="GO:0003677">
    <property type="term" value="F:DNA binding"/>
    <property type="evidence" value="ECO:0007669"/>
    <property type="project" value="InterPro"/>
</dbReference>
<dbReference type="Gene3D" id="3.30.70.1290">
    <property type="entry name" value="Transposase IS200-like"/>
    <property type="match status" value="1"/>
</dbReference>
<dbReference type="KEGG" id="hmi:soil367_02050"/>
<accession>A0A4P7XE02</accession>
<dbReference type="SUPFAM" id="SSF143422">
    <property type="entry name" value="Transposase IS200-like"/>
    <property type="match status" value="1"/>
</dbReference>
<evidence type="ECO:0000313" key="2">
    <source>
        <dbReference type="EMBL" id="QCF24835.1"/>
    </source>
</evidence>
<dbReference type="GO" id="GO:0006313">
    <property type="term" value="P:DNA transposition"/>
    <property type="evidence" value="ECO:0007669"/>
    <property type="project" value="InterPro"/>
</dbReference>
<dbReference type="OrthoDB" id="9814067at2"/>
<reference evidence="2 3" key="1">
    <citation type="submission" date="2018-07" db="EMBL/GenBank/DDBJ databases">
        <title>Marsedoiliclastica nanhaica gen. nov. sp. nov., a novel marine hydrocarbonoclastic bacterium isolated from an in-situ enriched hydrocarbon-degrading consortium in deep-sea sediment.</title>
        <authorList>
            <person name="Dong C."/>
            <person name="Ma T."/>
            <person name="Liu R."/>
            <person name="Shao Z."/>
        </authorList>
    </citation>
    <scope>NUCLEOTIDE SEQUENCE [LARGE SCALE GENOMIC DNA]</scope>
    <source>
        <strain evidence="3">soil36-7</strain>
    </source>
</reference>
<dbReference type="Proteomes" id="UP000298049">
    <property type="component" value="Chromosome"/>
</dbReference>
<dbReference type="InterPro" id="IPR036515">
    <property type="entry name" value="Transposase_17_sf"/>
</dbReference>
<dbReference type="GO" id="GO:0004803">
    <property type="term" value="F:transposase activity"/>
    <property type="evidence" value="ECO:0007669"/>
    <property type="project" value="InterPro"/>
</dbReference>
<evidence type="ECO:0000313" key="3">
    <source>
        <dbReference type="Proteomes" id="UP000298049"/>
    </source>
</evidence>
<proteinExistence type="predicted"/>
<protein>
    <submittedName>
        <fullName evidence="2">Transposase</fullName>
    </submittedName>
</protein>
<dbReference type="AlphaFoldDB" id="A0A4P7XE02"/>